<dbReference type="Gene3D" id="3.30.160.120">
    <property type="entry name" value="Hypothetical protein MTH1880"/>
    <property type="match status" value="1"/>
</dbReference>
<proteinExistence type="predicted"/>
<evidence type="ECO:0008006" key="3">
    <source>
        <dbReference type="Google" id="ProtNLM"/>
    </source>
</evidence>
<comment type="caution">
    <text evidence="1">The sequence shown here is derived from an EMBL/GenBank/DDBJ whole genome shotgun (WGS) entry which is preliminary data.</text>
</comment>
<name>A0A366MBQ9_9EURY</name>
<dbReference type="InterPro" id="IPR035933">
    <property type="entry name" value="MTH1880"/>
</dbReference>
<reference evidence="1 2" key="1">
    <citation type="submission" date="2018-06" db="EMBL/GenBank/DDBJ databases">
        <title>Genomic insight into two independent archaeal endosymbiosis events.</title>
        <authorList>
            <person name="Lind A.E."/>
            <person name="Lewis W.H."/>
            <person name="Spang A."/>
            <person name="Guy L."/>
            <person name="Embley M.T."/>
            <person name="Ettema T.J.G."/>
        </authorList>
    </citation>
    <scope>NUCLEOTIDE SEQUENCE [LARGE SCALE GENOMIC DNA]</scope>
    <source>
        <strain evidence="1">NOE</strain>
    </source>
</reference>
<dbReference type="SUPFAM" id="SSF75412">
    <property type="entry name" value="Hypothetical protein MTH1880"/>
    <property type="match status" value="1"/>
</dbReference>
<dbReference type="Proteomes" id="UP000253099">
    <property type="component" value="Unassembled WGS sequence"/>
</dbReference>
<gene>
    <name evidence="1" type="ORF">ALNOE001_07210</name>
</gene>
<accession>A0A366MBQ9</accession>
<dbReference type="AlphaFoldDB" id="A0A366MBQ9"/>
<evidence type="ECO:0000313" key="1">
    <source>
        <dbReference type="EMBL" id="RBQ23666.1"/>
    </source>
</evidence>
<organism evidence="1 2">
    <name type="scientific">Candidatus Methanobinarius endosymbioticus</name>
    <dbReference type="NCBI Taxonomy" id="2006182"/>
    <lineage>
        <taxon>Archaea</taxon>
        <taxon>Methanobacteriati</taxon>
        <taxon>Methanobacteriota</taxon>
        <taxon>Methanomada group</taxon>
        <taxon>Methanobacteria</taxon>
        <taxon>Methanobacteriales</taxon>
        <taxon>Methanobacteriaceae</taxon>
        <taxon>Candidatus Methanobinarius</taxon>
    </lineage>
</organism>
<dbReference type="EMBL" id="NIZT01000020">
    <property type="protein sequence ID" value="RBQ23666.1"/>
    <property type="molecule type" value="Genomic_DNA"/>
</dbReference>
<evidence type="ECO:0000313" key="2">
    <source>
        <dbReference type="Proteomes" id="UP000253099"/>
    </source>
</evidence>
<protein>
    <recommendedName>
        <fullName evidence="3">DUF749 domain-containing protein</fullName>
    </recommendedName>
</protein>
<keyword evidence="2" id="KW-1185">Reference proteome</keyword>
<dbReference type="Pfam" id="PF05370">
    <property type="entry name" value="DUF749"/>
    <property type="match status" value="1"/>
</dbReference>
<sequence length="92" mass="10413">MFIATLGGIFKFKDLSEEYGPYVQFKATIEKRKVSDEDEIAILNITGTDSHHVLFLDSYDNIDEIKQELKEADAKVNHTTLKIIEGHLNGNS</sequence>
<dbReference type="InterPro" id="IPR008032">
    <property type="entry name" value="DUF749"/>
</dbReference>